<dbReference type="RefSeq" id="WP_129921247.1">
    <property type="nucleotide sequence ID" value="NZ_SEWE01000020.1"/>
</dbReference>
<dbReference type="AlphaFoldDB" id="A0A4Q5LF61"/>
<gene>
    <name evidence="1" type="ORF">EWM57_11275</name>
</gene>
<keyword evidence="2" id="KW-1185">Reference proteome</keyword>
<dbReference type="Proteomes" id="UP000294155">
    <property type="component" value="Unassembled WGS sequence"/>
</dbReference>
<accession>A0A4Q5LF61</accession>
<dbReference type="PANTHER" id="PTHR40274:SF3">
    <property type="entry name" value="VIRGINIAMYCIN B LYASE"/>
    <property type="match status" value="1"/>
</dbReference>
<dbReference type="PANTHER" id="PTHR40274">
    <property type="entry name" value="VIRGINIAMYCIN B LYASE"/>
    <property type="match status" value="1"/>
</dbReference>
<proteinExistence type="predicted"/>
<evidence type="ECO:0000313" key="2">
    <source>
        <dbReference type="Proteomes" id="UP000294155"/>
    </source>
</evidence>
<evidence type="ECO:0000313" key="1">
    <source>
        <dbReference type="EMBL" id="RYU79317.1"/>
    </source>
</evidence>
<dbReference type="InterPro" id="IPR015943">
    <property type="entry name" value="WD40/YVTN_repeat-like_dom_sf"/>
</dbReference>
<dbReference type="Gene3D" id="2.130.10.10">
    <property type="entry name" value="YVTN repeat-like/Quinoprotein amine dehydrogenase"/>
    <property type="match status" value="2"/>
</dbReference>
<dbReference type="SUPFAM" id="SSF63829">
    <property type="entry name" value="Calcium-dependent phosphotriesterase"/>
    <property type="match status" value="2"/>
</dbReference>
<sequence length="344" mass="37714">MSATDNLPVSTESPSSPLITEFDPYWQGPHTGSTHEVAISKDFVFVSGQLMDQIAKFDHAGQLLAHFNMPAGSGPHGLLIDQEDQLWVSLEFAGTIVRLDENGDTTEFIDTTIRASGAYLNPAPHGICQGPDGSIWFTGKRTSTVGRAQPGQQPMHFQLNTLAALPIFLTPGPDGNIWGTELLGSAILRVNPNRPDRVQEFPTPTPNSRPVGIIPDPQLPYLWFSEEAGRKIGRINLEGRIQEFTLSLLQPNHILGSLTFDRDLNLWVQVYIDTTLPGPAGPDYLLCIDKAIRTSTDPNLFGVPMTTHKVPSARGMLHRIKTDAAGNIWFTEMMTDRVGKVTLA</sequence>
<dbReference type="OrthoDB" id="2633250at2"/>
<evidence type="ECO:0008006" key="3">
    <source>
        <dbReference type="Google" id="ProtNLM"/>
    </source>
</evidence>
<dbReference type="EMBL" id="SEWE01000020">
    <property type="protein sequence ID" value="RYU79317.1"/>
    <property type="molecule type" value="Genomic_DNA"/>
</dbReference>
<comment type="caution">
    <text evidence="1">The sequence shown here is derived from an EMBL/GenBank/DDBJ whole genome shotgun (WGS) entry which is preliminary data.</text>
</comment>
<organism evidence="1 2">
    <name type="scientific">Hymenobacter persicinus</name>
    <dbReference type="NCBI Taxonomy" id="2025506"/>
    <lineage>
        <taxon>Bacteria</taxon>
        <taxon>Pseudomonadati</taxon>
        <taxon>Bacteroidota</taxon>
        <taxon>Cytophagia</taxon>
        <taxon>Cytophagales</taxon>
        <taxon>Hymenobacteraceae</taxon>
        <taxon>Hymenobacter</taxon>
    </lineage>
</organism>
<dbReference type="Pfam" id="PF24684">
    <property type="entry name" value="Vgb_lyase"/>
    <property type="match status" value="1"/>
</dbReference>
<name>A0A4Q5LF61_9BACT</name>
<reference evidence="1 2" key="1">
    <citation type="submission" date="2019-02" db="EMBL/GenBank/DDBJ databases">
        <title>Bacterial novel species isolated from soil.</title>
        <authorList>
            <person name="Jung H.-Y."/>
        </authorList>
    </citation>
    <scope>NUCLEOTIDE SEQUENCE [LARGE SCALE GENOMIC DNA]</scope>
    <source>
        <strain evidence="1 2">1-3-3-3</strain>
    </source>
</reference>
<protein>
    <recommendedName>
        <fullName evidence="3">Virginiamycin B lyase</fullName>
    </recommendedName>
</protein>
<dbReference type="InterPro" id="IPR051344">
    <property type="entry name" value="Vgb"/>
</dbReference>